<feature type="transmembrane region" description="Helical" evidence="1">
    <location>
        <begin position="195"/>
        <end position="214"/>
    </location>
</feature>
<feature type="transmembrane region" description="Helical" evidence="1">
    <location>
        <begin position="7"/>
        <end position="28"/>
    </location>
</feature>
<evidence type="ECO:0000313" key="2">
    <source>
        <dbReference type="EMBL" id="MFD2891127.1"/>
    </source>
</evidence>
<keyword evidence="1" id="KW-0812">Transmembrane</keyword>
<gene>
    <name evidence="2" type="ORF">ACFS5J_03755</name>
</gene>
<feature type="transmembrane region" description="Helical" evidence="1">
    <location>
        <begin position="250"/>
        <end position="271"/>
    </location>
</feature>
<organism evidence="2 3">
    <name type="scientific">Flavobacterium chuncheonense</name>
    <dbReference type="NCBI Taxonomy" id="2026653"/>
    <lineage>
        <taxon>Bacteria</taxon>
        <taxon>Pseudomonadati</taxon>
        <taxon>Bacteroidota</taxon>
        <taxon>Flavobacteriia</taxon>
        <taxon>Flavobacteriales</taxon>
        <taxon>Flavobacteriaceae</taxon>
        <taxon>Flavobacterium</taxon>
    </lineage>
</organism>
<dbReference type="EMBL" id="JBHUPC010000010">
    <property type="protein sequence ID" value="MFD2891127.1"/>
    <property type="molecule type" value="Genomic_DNA"/>
</dbReference>
<feature type="transmembrane region" description="Helical" evidence="1">
    <location>
        <begin position="97"/>
        <end position="117"/>
    </location>
</feature>
<name>A0ABW5YJ74_9FLAO</name>
<feature type="transmembrane region" description="Helical" evidence="1">
    <location>
        <begin position="40"/>
        <end position="59"/>
    </location>
</feature>
<feature type="transmembrane region" description="Helical" evidence="1">
    <location>
        <begin position="226"/>
        <end position="243"/>
    </location>
</feature>
<keyword evidence="1" id="KW-1133">Transmembrane helix</keyword>
<protein>
    <recommendedName>
        <fullName evidence="4">Prenyltransferase</fullName>
    </recommendedName>
</protein>
<proteinExistence type="predicted"/>
<accession>A0ABW5YJ74</accession>
<comment type="caution">
    <text evidence="2">The sequence shown here is derived from an EMBL/GenBank/DDBJ whole genome shotgun (WGS) entry which is preliminary data.</text>
</comment>
<feature type="transmembrane region" description="Helical" evidence="1">
    <location>
        <begin position="166"/>
        <end position="183"/>
    </location>
</feature>
<dbReference type="Proteomes" id="UP001597534">
    <property type="component" value="Unassembled WGS sequence"/>
</dbReference>
<keyword evidence="1" id="KW-0472">Membrane</keyword>
<keyword evidence="3" id="KW-1185">Reference proteome</keyword>
<evidence type="ECO:0000313" key="3">
    <source>
        <dbReference type="Proteomes" id="UP001597534"/>
    </source>
</evidence>
<feature type="transmembrane region" description="Helical" evidence="1">
    <location>
        <begin position="129"/>
        <end position="146"/>
    </location>
</feature>
<reference evidence="3" key="1">
    <citation type="journal article" date="2019" name="Int. J. Syst. Evol. Microbiol.">
        <title>The Global Catalogue of Microorganisms (GCM) 10K type strain sequencing project: providing services to taxonomists for standard genome sequencing and annotation.</title>
        <authorList>
            <consortium name="The Broad Institute Genomics Platform"/>
            <consortium name="The Broad Institute Genome Sequencing Center for Infectious Disease"/>
            <person name="Wu L."/>
            <person name="Ma J."/>
        </authorList>
    </citation>
    <scope>NUCLEOTIDE SEQUENCE [LARGE SCALE GENOMIC DNA]</scope>
    <source>
        <strain evidence="3">KCTC 22671</strain>
    </source>
</reference>
<sequence>MQIAKNILNFYIDSSLHVALSVYALIRITFLKFELPYDEAVAYFGFYGTIVGYNFIKYDELARVKKVKLTTSFKAIIVLSLLSFFAAFYYFLQLQTITKVLGIIGLLITILYTLPFFPNKPNLRNWAGIKIYLVALAWVVVTVWLPVLNAEYGLDIVVVLKSIQRFIFVFVLMLVFEIIDLQHDANYLQTIPQKIGIPATKLLTYFLLVVFFLMDFLKPNVSNRELYIISLVALVVGGFTYFANQNRSKYFTSFWVEGIPFFWLLLLLIVFK</sequence>
<evidence type="ECO:0008006" key="4">
    <source>
        <dbReference type="Google" id="ProtNLM"/>
    </source>
</evidence>
<dbReference type="RefSeq" id="WP_379810667.1">
    <property type="nucleotide sequence ID" value="NZ_JBHUPC010000010.1"/>
</dbReference>
<feature type="transmembrane region" description="Helical" evidence="1">
    <location>
        <begin position="71"/>
        <end position="91"/>
    </location>
</feature>
<evidence type="ECO:0000256" key="1">
    <source>
        <dbReference type="SAM" id="Phobius"/>
    </source>
</evidence>